<dbReference type="InterPro" id="IPR050145">
    <property type="entry name" value="Centrin_CML-like"/>
</dbReference>
<sequence length="159" mass="18055">MLDKELVLKAQLEDLKLEEEKLQKSIEYTFKTIDVSKDGDIGADDLKKLYQRFGKDIPQESLETIVRSLGTSSGISQAEFDSLVKPDGIYDKEDQFKRTFAMFDLDGDKLLSAEDLSNILSTFGEPVPMNEVEEMIHEADVDGDGKINYEEFVKMLETM</sequence>
<dbReference type="STRING" id="133381.A0A2T9Y8U6"/>
<dbReference type="InterPro" id="IPR002048">
    <property type="entry name" value="EF_hand_dom"/>
</dbReference>
<dbReference type="SUPFAM" id="SSF47473">
    <property type="entry name" value="EF-hand"/>
    <property type="match status" value="1"/>
</dbReference>
<dbReference type="GO" id="GO:0005509">
    <property type="term" value="F:calcium ion binding"/>
    <property type="evidence" value="ECO:0007669"/>
    <property type="project" value="InterPro"/>
</dbReference>
<comment type="caution">
    <text evidence="4">The sequence shown here is derived from an EMBL/GenBank/DDBJ whole genome shotgun (WGS) entry which is preliminary data.</text>
</comment>
<keyword evidence="2" id="KW-0106">Calcium</keyword>
<keyword evidence="1" id="KW-0677">Repeat</keyword>
<dbReference type="Pfam" id="PF13499">
    <property type="entry name" value="EF-hand_7"/>
    <property type="match status" value="1"/>
</dbReference>
<feature type="domain" description="EF-hand" evidence="3">
    <location>
        <begin position="127"/>
        <end position="159"/>
    </location>
</feature>
<dbReference type="Gene3D" id="1.10.238.10">
    <property type="entry name" value="EF-hand"/>
    <property type="match status" value="2"/>
</dbReference>
<organism evidence="4 5">
    <name type="scientific">Smittium megazygosporum</name>
    <dbReference type="NCBI Taxonomy" id="133381"/>
    <lineage>
        <taxon>Eukaryota</taxon>
        <taxon>Fungi</taxon>
        <taxon>Fungi incertae sedis</taxon>
        <taxon>Zoopagomycota</taxon>
        <taxon>Kickxellomycotina</taxon>
        <taxon>Harpellomycetes</taxon>
        <taxon>Harpellales</taxon>
        <taxon>Legeriomycetaceae</taxon>
        <taxon>Smittium</taxon>
    </lineage>
</organism>
<gene>
    <name evidence="4" type="ORF">BB560_006342</name>
</gene>
<evidence type="ECO:0000313" key="5">
    <source>
        <dbReference type="Proteomes" id="UP000245609"/>
    </source>
</evidence>
<evidence type="ECO:0000256" key="1">
    <source>
        <dbReference type="ARBA" id="ARBA00022737"/>
    </source>
</evidence>
<dbReference type="AlphaFoldDB" id="A0A2T9Y8U6"/>
<dbReference type="CDD" id="cd00051">
    <property type="entry name" value="EFh"/>
    <property type="match status" value="1"/>
</dbReference>
<dbReference type="PROSITE" id="PS50222">
    <property type="entry name" value="EF_HAND_2"/>
    <property type="match status" value="3"/>
</dbReference>
<feature type="domain" description="EF-hand" evidence="3">
    <location>
        <begin position="21"/>
        <end position="56"/>
    </location>
</feature>
<dbReference type="Pfam" id="PF13202">
    <property type="entry name" value="EF-hand_5"/>
    <property type="match status" value="1"/>
</dbReference>
<dbReference type="Proteomes" id="UP000245609">
    <property type="component" value="Unassembled WGS sequence"/>
</dbReference>
<evidence type="ECO:0000256" key="2">
    <source>
        <dbReference type="ARBA" id="ARBA00022837"/>
    </source>
</evidence>
<protein>
    <recommendedName>
        <fullName evidence="3">EF-hand domain-containing protein</fullName>
    </recommendedName>
</protein>
<dbReference type="OrthoDB" id="26525at2759"/>
<evidence type="ECO:0000313" key="4">
    <source>
        <dbReference type="EMBL" id="PVU88749.1"/>
    </source>
</evidence>
<dbReference type="EMBL" id="MBFS01003121">
    <property type="protein sequence ID" value="PVU88749.1"/>
    <property type="molecule type" value="Genomic_DNA"/>
</dbReference>
<dbReference type="PROSITE" id="PS00018">
    <property type="entry name" value="EF_HAND_1"/>
    <property type="match status" value="3"/>
</dbReference>
<keyword evidence="5" id="KW-1185">Reference proteome</keyword>
<accession>A0A2T9Y8U6</accession>
<evidence type="ECO:0000259" key="3">
    <source>
        <dbReference type="PROSITE" id="PS50222"/>
    </source>
</evidence>
<dbReference type="InterPro" id="IPR011992">
    <property type="entry name" value="EF-hand-dom_pair"/>
</dbReference>
<dbReference type="PANTHER" id="PTHR23050">
    <property type="entry name" value="CALCIUM BINDING PROTEIN"/>
    <property type="match status" value="1"/>
</dbReference>
<dbReference type="SMART" id="SM00054">
    <property type="entry name" value="EFh"/>
    <property type="match status" value="3"/>
</dbReference>
<feature type="domain" description="EF-hand" evidence="3">
    <location>
        <begin position="91"/>
        <end position="126"/>
    </location>
</feature>
<dbReference type="InterPro" id="IPR018247">
    <property type="entry name" value="EF_Hand_1_Ca_BS"/>
</dbReference>
<proteinExistence type="predicted"/>
<dbReference type="FunFam" id="1.10.238.10:FF:000003">
    <property type="entry name" value="Calmodulin A"/>
    <property type="match status" value="1"/>
</dbReference>
<reference evidence="4 5" key="1">
    <citation type="journal article" date="2018" name="MBio">
        <title>Comparative Genomics Reveals the Core Gene Toolbox for the Fungus-Insect Symbiosis.</title>
        <authorList>
            <person name="Wang Y."/>
            <person name="Stata M."/>
            <person name="Wang W."/>
            <person name="Stajich J.E."/>
            <person name="White M.M."/>
            <person name="Moncalvo J.M."/>
        </authorList>
    </citation>
    <scope>NUCLEOTIDE SEQUENCE [LARGE SCALE GENOMIC DNA]</scope>
    <source>
        <strain evidence="4 5">SC-DP-2</strain>
    </source>
</reference>
<name>A0A2T9Y8U6_9FUNG</name>